<name>A0A0P0VCP1_ORYSJ</name>
<proteinExistence type="predicted"/>
<dbReference type="PaxDb" id="39947-A0A0P0VCP1"/>
<dbReference type="EMBL" id="AP014957">
    <property type="protein sequence ID" value="BAS76112.1"/>
    <property type="molecule type" value="Genomic_DNA"/>
</dbReference>
<feature type="non-terminal residue" evidence="1">
    <location>
        <position position="1"/>
    </location>
</feature>
<dbReference type="InParanoid" id="A0A0P0VCP1"/>
<reference evidence="2" key="1">
    <citation type="journal article" date="2005" name="Nature">
        <title>The map-based sequence of the rice genome.</title>
        <authorList>
            <consortium name="International rice genome sequencing project (IRGSP)"/>
            <person name="Matsumoto T."/>
            <person name="Wu J."/>
            <person name="Kanamori H."/>
            <person name="Katayose Y."/>
            <person name="Fujisawa M."/>
            <person name="Namiki N."/>
            <person name="Mizuno H."/>
            <person name="Yamamoto K."/>
            <person name="Antonio B.A."/>
            <person name="Baba T."/>
            <person name="Sakata K."/>
            <person name="Nagamura Y."/>
            <person name="Aoki H."/>
            <person name="Arikawa K."/>
            <person name="Arita K."/>
            <person name="Bito T."/>
            <person name="Chiden Y."/>
            <person name="Fujitsuka N."/>
            <person name="Fukunaka R."/>
            <person name="Hamada M."/>
            <person name="Harada C."/>
            <person name="Hayashi A."/>
            <person name="Hijishita S."/>
            <person name="Honda M."/>
            <person name="Hosokawa S."/>
            <person name="Ichikawa Y."/>
            <person name="Idonuma A."/>
            <person name="Iijima M."/>
            <person name="Ikeda M."/>
            <person name="Ikeno M."/>
            <person name="Ito K."/>
            <person name="Ito S."/>
            <person name="Ito T."/>
            <person name="Ito Y."/>
            <person name="Ito Y."/>
            <person name="Iwabuchi A."/>
            <person name="Kamiya K."/>
            <person name="Karasawa W."/>
            <person name="Kurita K."/>
            <person name="Katagiri S."/>
            <person name="Kikuta A."/>
            <person name="Kobayashi H."/>
            <person name="Kobayashi N."/>
            <person name="Machita K."/>
            <person name="Maehara T."/>
            <person name="Masukawa M."/>
            <person name="Mizubayashi T."/>
            <person name="Mukai Y."/>
            <person name="Nagasaki H."/>
            <person name="Nagata Y."/>
            <person name="Naito S."/>
            <person name="Nakashima M."/>
            <person name="Nakama Y."/>
            <person name="Nakamichi Y."/>
            <person name="Nakamura M."/>
            <person name="Meguro A."/>
            <person name="Negishi M."/>
            <person name="Ohta I."/>
            <person name="Ohta T."/>
            <person name="Okamoto M."/>
            <person name="Ono N."/>
            <person name="Saji S."/>
            <person name="Sakaguchi M."/>
            <person name="Sakai K."/>
            <person name="Shibata M."/>
            <person name="Shimokawa T."/>
            <person name="Song J."/>
            <person name="Takazaki Y."/>
            <person name="Terasawa K."/>
            <person name="Tsugane M."/>
            <person name="Tsuji K."/>
            <person name="Ueda S."/>
            <person name="Waki K."/>
            <person name="Yamagata H."/>
            <person name="Yamamoto M."/>
            <person name="Yamamoto S."/>
            <person name="Yamane H."/>
            <person name="Yoshiki S."/>
            <person name="Yoshihara R."/>
            <person name="Yukawa K."/>
            <person name="Zhong H."/>
            <person name="Yano M."/>
            <person name="Yuan Q."/>
            <person name="Ouyang S."/>
            <person name="Liu J."/>
            <person name="Jones K.M."/>
            <person name="Gansberger K."/>
            <person name="Moffat K."/>
            <person name="Hill J."/>
            <person name="Bera J."/>
            <person name="Fadrosh D."/>
            <person name="Jin S."/>
            <person name="Johri S."/>
            <person name="Kim M."/>
            <person name="Overton L."/>
            <person name="Reardon M."/>
            <person name="Tsitrin T."/>
            <person name="Vuong H."/>
            <person name="Weaver B."/>
            <person name="Ciecko A."/>
            <person name="Tallon L."/>
            <person name="Jackson J."/>
            <person name="Pai G."/>
            <person name="Aken S.V."/>
            <person name="Utterback T."/>
            <person name="Reidmuller S."/>
            <person name="Feldblyum T."/>
            <person name="Hsiao J."/>
            <person name="Zismann V."/>
            <person name="Iobst S."/>
            <person name="de Vazeille A.R."/>
            <person name="Buell C.R."/>
            <person name="Ying K."/>
            <person name="Li Y."/>
            <person name="Lu T."/>
            <person name="Huang Y."/>
            <person name="Zhao Q."/>
            <person name="Feng Q."/>
            <person name="Zhang L."/>
            <person name="Zhu J."/>
            <person name="Weng Q."/>
            <person name="Mu J."/>
            <person name="Lu Y."/>
            <person name="Fan D."/>
            <person name="Liu Y."/>
            <person name="Guan J."/>
            <person name="Zhang Y."/>
            <person name="Yu S."/>
            <person name="Liu X."/>
            <person name="Zhang Y."/>
            <person name="Hong G."/>
            <person name="Han B."/>
            <person name="Choisne N."/>
            <person name="Demange N."/>
            <person name="Orjeda G."/>
            <person name="Samain S."/>
            <person name="Cattolico L."/>
            <person name="Pelletier E."/>
            <person name="Couloux A."/>
            <person name="Segurens B."/>
            <person name="Wincker P."/>
            <person name="D'Hont A."/>
            <person name="Scarpelli C."/>
            <person name="Weissenbach J."/>
            <person name="Salanoubat M."/>
            <person name="Quetier F."/>
            <person name="Yu Y."/>
            <person name="Kim H.R."/>
            <person name="Rambo T."/>
            <person name="Currie J."/>
            <person name="Collura K."/>
            <person name="Luo M."/>
            <person name="Yang T."/>
            <person name="Ammiraju J.S.S."/>
            <person name="Engler F."/>
            <person name="Soderlund C."/>
            <person name="Wing R.A."/>
            <person name="Palmer L.E."/>
            <person name="de la Bastide M."/>
            <person name="Spiegel L."/>
            <person name="Nascimento L."/>
            <person name="Zutavern T."/>
            <person name="O'Shaughnessy A."/>
            <person name="Dike S."/>
            <person name="Dedhia N."/>
            <person name="Preston R."/>
            <person name="Balija V."/>
            <person name="McCombie W.R."/>
            <person name="Chow T."/>
            <person name="Chen H."/>
            <person name="Chung M."/>
            <person name="Chen C."/>
            <person name="Shaw J."/>
            <person name="Wu H."/>
            <person name="Hsiao K."/>
            <person name="Chao Y."/>
            <person name="Chu M."/>
            <person name="Cheng C."/>
            <person name="Hour A."/>
            <person name="Lee P."/>
            <person name="Lin S."/>
            <person name="Lin Y."/>
            <person name="Liou J."/>
            <person name="Liu S."/>
            <person name="Hsing Y."/>
            <person name="Raghuvanshi S."/>
            <person name="Mohanty A."/>
            <person name="Bharti A.K."/>
            <person name="Gaur A."/>
            <person name="Gupta V."/>
            <person name="Kumar D."/>
            <person name="Ravi V."/>
            <person name="Vij S."/>
            <person name="Kapur A."/>
            <person name="Khurana P."/>
            <person name="Khurana P."/>
            <person name="Khurana J.P."/>
            <person name="Tyagi A.K."/>
            <person name="Gaikwad K."/>
            <person name="Singh A."/>
            <person name="Dalal V."/>
            <person name="Srivastava S."/>
            <person name="Dixit A."/>
            <person name="Pal A.K."/>
            <person name="Ghazi I.A."/>
            <person name="Yadav M."/>
            <person name="Pandit A."/>
            <person name="Bhargava A."/>
            <person name="Sureshbabu K."/>
            <person name="Batra K."/>
            <person name="Sharma T.R."/>
            <person name="Mohapatra T."/>
            <person name="Singh N.K."/>
            <person name="Messing J."/>
            <person name="Nelson A.B."/>
            <person name="Fuks G."/>
            <person name="Kavchok S."/>
            <person name="Keizer G."/>
            <person name="Linton E."/>
            <person name="Llaca V."/>
            <person name="Song R."/>
            <person name="Tanyolac B."/>
            <person name="Young S."/>
            <person name="Ho-Il K."/>
            <person name="Hahn J.H."/>
            <person name="Sangsakoo G."/>
            <person name="Vanavichit A."/>
            <person name="de Mattos Luiz.A.T."/>
            <person name="Zimmer P.D."/>
            <person name="Malone G."/>
            <person name="Dellagostin O."/>
            <person name="de Oliveira A.C."/>
            <person name="Bevan M."/>
            <person name="Bancroft I."/>
            <person name="Minx P."/>
            <person name="Cordum H."/>
            <person name="Wilson R."/>
            <person name="Cheng Z."/>
            <person name="Jin W."/>
            <person name="Jiang J."/>
            <person name="Leong S.A."/>
            <person name="Iwama H."/>
            <person name="Gojobori T."/>
            <person name="Itoh T."/>
            <person name="Niimura Y."/>
            <person name="Fujii Y."/>
            <person name="Habara T."/>
            <person name="Sakai H."/>
            <person name="Sato Y."/>
            <person name="Wilson G."/>
            <person name="Kumar K."/>
            <person name="McCouch S."/>
            <person name="Juretic N."/>
            <person name="Hoen D."/>
            <person name="Wright S."/>
            <person name="Bruskiewich R."/>
            <person name="Bureau T."/>
            <person name="Miyao A."/>
            <person name="Hirochika H."/>
            <person name="Nishikawa T."/>
            <person name="Kadowaki K."/>
            <person name="Sugiura M."/>
            <person name="Burr B."/>
            <person name="Sasaki T."/>
        </authorList>
    </citation>
    <scope>NUCLEOTIDE SEQUENCE [LARGE SCALE GENOMIC DNA]</scope>
    <source>
        <strain evidence="2">cv. Nipponbare</strain>
    </source>
</reference>
<reference evidence="1 2" key="3">
    <citation type="journal article" date="2013" name="Rice">
        <title>Improvement of the Oryza sativa Nipponbare reference genome using next generation sequence and optical map data.</title>
        <authorList>
            <person name="Kawahara Y."/>
            <person name="de la Bastide M."/>
            <person name="Hamilton J.P."/>
            <person name="Kanamori H."/>
            <person name="McCombie W.R."/>
            <person name="Ouyang S."/>
            <person name="Schwartz D.C."/>
            <person name="Tanaka T."/>
            <person name="Wu J."/>
            <person name="Zhou S."/>
            <person name="Childs K.L."/>
            <person name="Davidson R.M."/>
            <person name="Lin H."/>
            <person name="Quesada-Ocampo L."/>
            <person name="Vaillancourt B."/>
            <person name="Sakai H."/>
            <person name="Lee S.S."/>
            <person name="Kim J."/>
            <person name="Numa H."/>
            <person name="Itoh T."/>
            <person name="Buell C.R."/>
            <person name="Matsumoto T."/>
        </authorList>
    </citation>
    <scope>NUCLEOTIDE SEQUENCE [LARGE SCALE GENOMIC DNA]</scope>
    <source>
        <strain evidence="2">cv. Nipponbare</strain>
    </source>
</reference>
<reference evidence="1 2" key="2">
    <citation type="journal article" date="2013" name="Plant Cell Physiol.">
        <title>Rice Annotation Project Database (RAP-DB): an integrative and interactive database for rice genomics.</title>
        <authorList>
            <person name="Sakai H."/>
            <person name="Lee S.S."/>
            <person name="Tanaka T."/>
            <person name="Numa H."/>
            <person name="Kim J."/>
            <person name="Kawahara Y."/>
            <person name="Wakimoto H."/>
            <person name="Yang C.C."/>
            <person name="Iwamoto M."/>
            <person name="Abe T."/>
            <person name="Yamada Y."/>
            <person name="Muto A."/>
            <person name="Inokuchi H."/>
            <person name="Ikemura T."/>
            <person name="Matsumoto T."/>
            <person name="Sasaki T."/>
            <person name="Itoh T."/>
        </authorList>
    </citation>
    <scope>NUCLEOTIDE SEQUENCE [LARGE SCALE GENOMIC DNA]</scope>
    <source>
        <strain evidence="2">cv. Nipponbare</strain>
    </source>
</reference>
<gene>
    <name evidence="1" type="ordered locus">Os01g0937012</name>
    <name evidence="1" type="ORF">OSNPB_010937012</name>
</gene>
<sequence length="136" mass="15633">AELLLLLVEHHQVVLHLVPADHHRRAVPDLLRPHLDEREARRGVVHLHQRVAAEDVPRRAVLEVDVDVRHGVAEPVRADRPALVAQLERRHRRRHLLRPLQDLVPRLDERAVHVGAELGVRNHGAQLDDEWRPVVG</sequence>
<evidence type="ECO:0000313" key="2">
    <source>
        <dbReference type="Proteomes" id="UP000059680"/>
    </source>
</evidence>
<protein>
    <submittedName>
        <fullName evidence="1">Os01g0937012 protein</fullName>
    </submittedName>
</protein>
<evidence type="ECO:0000313" key="1">
    <source>
        <dbReference type="EMBL" id="BAS76112.1"/>
    </source>
</evidence>
<dbReference type="AlphaFoldDB" id="A0A0P0VCP1"/>
<accession>A0A0P0VCP1</accession>
<keyword evidence="2" id="KW-1185">Reference proteome</keyword>
<dbReference type="Gramene" id="Os01t0937012-00">
    <property type="protein sequence ID" value="Os01t0937012-00"/>
    <property type="gene ID" value="Os01g0937012"/>
</dbReference>
<dbReference type="Proteomes" id="UP000059680">
    <property type="component" value="Chromosome 1"/>
</dbReference>
<organism evidence="1 2">
    <name type="scientific">Oryza sativa subsp. japonica</name>
    <name type="common">Rice</name>
    <dbReference type="NCBI Taxonomy" id="39947"/>
    <lineage>
        <taxon>Eukaryota</taxon>
        <taxon>Viridiplantae</taxon>
        <taxon>Streptophyta</taxon>
        <taxon>Embryophyta</taxon>
        <taxon>Tracheophyta</taxon>
        <taxon>Spermatophyta</taxon>
        <taxon>Magnoliopsida</taxon>
        <taxon>Liliopsida</taxon>
        <taxon>Poales</taxon>
        <taxon>Poaceae</taxon>
        <taxon>BOP clade</taxon>
        <taxon>Oryzoideae</taxon>
        <taxon>Oryzeae</taxon>
        <taxon>Oryzinae</taxon>
        <taxon>Oryza</taxon>
        <taxon>Oryza sativa</taxon>
    </lineage>
</organism>